<evidence type="ECO:0000313" key="1">
    <source>
        <dbReference type="EMBL" id="KAJ4182660.1"/>
    </source>
</evidence>
<dbReference type="EMBL" id="JAOQAV010000033">
    <property type="protein sequence ID" value="KAJ4182660.1"/>
    <property type="molecule type" value="Genomic_DNA"/>
</dbReference>
<sequence>MPAIQEYFTERFMELEIRASKEDVHRYLESRVDSLPNVVQSSPELREDIKTGVARAVNGMYVAWY</sequence>
<name>A0A9W8R255_9HYPO</name>
<accession>A0A9W8R255</accession>
<organism evidence="1 2">
    <name type="scientific">Fusarium falciforme</name>
    <dbReference type="NCBI Taxonomy" id="195108"/>
    <lineage>
        <taxon>Eukaryota</taxon>
        <taxon>Fungi</taxon>
        <taxon>Dikarya</taxon>
        <taxon>Ascomycota</taxon>
        <taxon>Pezizomycotina</taxon>
        <taxon>Sordariomycetes</taxon>
        <taxon>Hypocreomycetidae</taxon>
        <taxon>Hypocreales</taxon>
        <taxon>Nectriaceae</taxon>
        <taxon>Fusarium</taxon>
        <taxon>Fusarium solani species complex</taxon>
    </lineage>
</organism>
<gene>
    <name evidence="1" type="ORF">NW755_010158</name>
</gene>
<protein>
    <submittedName>
        <fullName evidence="1">Uncharacterized protein</fullName>
    </submittedName>
</protein>
<dbReference type="AlphaFoldDB" id="A0A9W8R255"/>
<dbReference type="Proteomes" id="UP001152087">
    <property type="component" value="Unassembled WGS sequence"/>
</dbReference>
<keyword evidence="2" id="KW-1185">Reference proteome</keyword>
<proteinExistence type="predicted"/>
<evidence type="ECO:0000313" key="2">
    <source>
        <dbReference type="Proteomes" id="UP001152087"/>
    </source>
</evidence>
<reference evidence="1" key="1">
    <citation type="submission" date="2022-09" db="EMBL/GenBank/DDBJ databases">
        <title>Fusarium specimens isolated from Avocado Roots.</title>
        <authorList>
            <person name="Stajich J."/>
            <person name="Roper C."/>
            <person name="Heimlech-Rivalta G."/>
        </authorList>
    </citation>
    <scope>NUCLEOTIDE SEQUENCE</scope>
    <source>
        <strain evidence="1">A02</strain>
    </source>
</reference>
<comment type="caution">
    <text evidence="1">The sequence shown here is derived from an EMBL/GenBank/DDBJ whole genome shotgun (WGS) entry which is preliminary data.</text>
</comment>